<sequence>MQYASEQGCLSLFATILQPSTTGCGFILSSSVSSYRALELYCEEKAPSKVMQLSLWVAFGCLIGAIAIEEDVGTTRLLEEKATTTTTTTTTSPTTVTEPFTSTPSTTITTTTTSTTIPSSTTTSSTSAVPILARANPISSSSTVRSILSTASGTSGTTAKPSAKRQISLSEFQQLVAKVNDEISMLRNQSANLSQTYEELVRRYNERTSQIPIVLYDVTECSNSSTGPAERLSDTTEKSTELSTIVTATVSNGTETTTRATTTTTERTTTTTTLETTTTTSTTAVPPSSTRKVDYSPPKLVQSELYRDQASLPDAVPPNTGSSHTQIYGNKYYNYIHYFMYPPNESQLEEIHNPFPIGHRRKDGNDARRAPPPRRRRPYEKTKHRWEESIESQEEEEESEFDAQQSSAALRRKPSKTRTPTGELRSNVKLGSTDRRAPLRSPAGPVETYSFDSKPNGELRSNLRFGSTDLRAPVRSPAGLAEAFAYESKPTGELRTNLRLGSTAPRVPFGGPTGPAQPYPYDDSYRAGPVPQRQPIEPMDFLAPAKLPQYPSFPERIPTRISPPQEQFPALKLQTSPPESAPIAPPKKDALTVFLERRKLNRNGPYTVAVPAKLTTPPTTTVARAEAVTPPSVESLFTFGAKPVSYAIPTTVKPSLGVVRNGWDANDFSFIRKAQESKKRLQRERRSWGARLSDL</sequence>
<proteinExistence type="predicted"/>
<reference evidence="3 4" key="2">
    <citation type="journal article" date="2004" name="Trends Parasitol.">
        <title>The Anopheles gambiae genome: an update.</title>
        <authorList>
            <person name="Mongin E."/>
            <person name="Louis C."/>
            <person name="Holt R.A."/>
            <person name="Birney E."/>
            <person name="Collins F.H."/>
        </authorList>
    </citation>
    <scope>NUCLEOTIDE SEQUENCE [LARGE SCALE GENOMIC DNA]</scope>
    <source>
        <strain evidence="3 4">PEST</strain>
    </source>
</reference>
<feature type="compositionally biased region" description="Low complexity" evidence="2">
    <location>
        <begin position="83"/>
        <end position="124"/>
    </location>
</feature>
<feature type="compositionally biased region" description="Low complexity" evidence="2">
    <location>
        <begin position="254"/>
        <end position="283"/>
    </location>
</feature>
<dbReference type="Proteomes" id="UP000007062">
    <property type="component" value="Chromosome 2L"/>
</dbReference>
<feature type="region of interest" description="Disordered" evidence="2">
    <location>
        <begin position="355"/>
        <end position="458"/>
    </location>
</feature>
<reference evidence="3" key="3">
    <citation type="submission" date="2020-05" db="UniProtKB">
        <authorList>
            <consortium name="EnsemblMetazoa"/>
        </authorList>
    </citation>
    <scope>IDENTIFICATION</scope>
    <source>
        <strain evidence="3">PEST</strain>
    </source>
</reference>
<evidence type="ECO:0000256" key="1">
    <source>
        <dbReference type="SAM" id="Coils"/>
    </source>
</evidence>
<evidence type="ECO:0000313" key="4">
    <source>
        <dbReference type="Proteomes" id="UP000007062"/>
    </source>
</evidence>
<feature type="region of interest" description="Disordered" evidence="2">
    <location>
        <begin position="254"/>
        <end position="296"/>
    </location>
</feature>
<reference evidence="3 4" key="1">
    <citation type="journal article" date="2002" name="Science">
        <title>The genome sequence of the malaria mosquito Anopheles gambiae.</title>
        <authorList>
            <person name="Holt R.A."/>
            <person name="Subramanian G.M."/>
            <person name="Halpern A."/>
            <person name="Sutton G.G."/>
            <person name="Charlab R."/>
            <person name="Nusskern D.R."/>
            <person name="Wincker P."/>
            <person name="Clark A.G."/>
            <person name="Ribeiro J.M."/>
            <person name="Wides R."/>
            <person name="Salzberg S.L."/>
            <person name="Loftus B."/>
            <person name="Yandell M."/>
            <person name="Majoros W.H."/>
            <person name="Rusch D.B."/>
            <person name="Lai Z."/>
            <person name="Kraft C.L."/>
            <person name="Abril J.F."/>
            <person name="Anthouard V."/>
            <person name="Arensburger P."/>
            <person name="Atkinson P.W."/>
            <person name="Baden H."/>
            <person name="de Berardinis V."/>
            <person name="Baldwin D."/>
            <person name="Benes V."/>
            <person name="Biedler J."/>
            <person name="Blass C."/>
            <person name="Bolanos R."/>
            <person name="Boscus D."/>
            <person name="Barnstead M."/>
            <person name="Cai S."/>
            <person name="Center A."/>
            <person name="Chaturverdi K."/>
            <person name="Christophides G.K."/>
            <person name="Chrystal M.A."/>
            <person name="Clamp M."/>
            <person name="Cravchik A."/>
            <person name="Curwen V."/>
            <person name="Dana A."/>
            <person name="Delcher A."/>
            <person name="Dew I."/>
            <person name="Evans C.A."/>
            <person name="Flanigan M."/>
            <person name="Grundschober-Freimoser A."/>
            <person name="Friedli L."/>
            <person name="Gu Z."/>
            <person name="Guan P."/>
            <person name="Guigo R."/>
            <person name="Hillenmeyer M.E."/>
            <person name="Hladun S.L."/>
            <person name="Hogan J.R."/>
            <person name="Hong Y.S."/>
            <person name="Hoover J."/>
            <person name="Jaillon O."/>
            <person name="Ke Z."/>
            <person name="Kodira C."/>
            <person name="Kokoza E."/>
            <person name="Koutsos A."/>
            <person name="Letunic I."/>
            <person name="Levitsky A."/>
            <person name="Liang Y."/>
            <person name="Lin J.J."/>
            <person name="Lobo N.F."/>
            <person name="Lopez J.R."/>
            <person name="Malek J.A."/>
            <person name="McIntosh T.C."/>
            <person name="Meister S."/>
            <person name="Miller J."/>
            <person name="Mobarry C."/>
            <person name="Mongin E."/>
            <person name="Murphy S.D."/>
            <person name="O'Brochta D.A."/>
            <person name="Pfannkoch C."/>
            <person name="Qi R."/>
            <person name="Regier M.A."/>
            <person name="Remington K."/>
            <person name="Shao H."/>
            <person name="Sharakhova M.V."/>
            <person name="Sitter C.D."/>
            <person name="Shetty J."/>
            <person name="Smith T.J."/>
            <person name="Strong R."/>
            <person name="Sun J."/>
            <person name="Thomasova D."/>
            <person name="Ton L.Q."/>
            <person name="Topalis P."/>
            <person name="Tu Z."/>
            <person name="Unger M.F."/>
            <person name="Walenz B."/>
            <person name="Wang A."/>
            <person name="Wang J."/>
            <person name="Wang M."/>
            <person name="Wang X."/>
            <person name="Woodford K.J."/>
            <person name="Wortman J.R."/>
            <person name="Wu M."/>
            <person name="Yao A."/>
            <person name="Zdobnov E.M."/>
            <person name="Zhang H."/>
            <person name="Zhao Q."/>
            <person name="Zhao S."/>
            <person name="Zhu S.C."/>
            <person name="Zhimulev I."/>
            <person name="Coluzzi M."/>
            <person name="della Torre A."/>
            <person name="Roth C.W."/>
            <person name="Louis C."/>
            <person name="Kalush F."/>
            <person name="Mural R.J."/>
            <person name="Myers E.W."/>
            <person name="Adams M.D."/>
            <person name="Smith H.O."/>
            <person name="Broder S."/>
            <person name="Gardner M.J."/>
            <person name="Fraser C.M."/>
            <person name="Birney E."/>
            <person name="Bork P."/>
            <person name="Brey P.T."/>
            <person name="Venter J.C."/>
            <person name="Weissenbach J."/>
            <person name="Kafatos F.C."/>
            <person name="Collins F.H."/>
            <person name="Hoffman S.L."/>
        </authorList>
    </citation>
    <scope>NUCLEOTIDE SEQUENCE [LARGE SCALE GENOMIC DNA]</scope>
    <source>
        <strain evidence="3 4">PEST</strain>
    </source>
</reference>
<evidence type="ECO:0000256" key="2">
    <source>
        <dbReference type="SAM" id="MobiDB-lite"/>
    </source>
</evidence>
<feature type="compositionally biased region" description="Basic and acidic residues" evidence="2">
    <location>
        <begin position="379"/>
        <end position="388"/>
    </location>
</feature>
<dbReference type="InParanoid" id="A0A1S4GSC3"/>
<protein>
    <submittedName>
        <fullName evidence="3">Uncharacterized protein</fullName>
    </submittedName>
</protein>
<dbReference type="EMBL" id="AAAB01008960">
    <property type="status" value="NOT_ANNOTATED_CDS"/>
    <property type="molecule type" value="Genomic_DNA"/>
</dbReference>
<evidence type="ECO:0000313" key="3">
    <source>
        <dbReference type="EnsemblMetazoa" id="AGAP006500-PA"/>
    </source>
</evidence>
<organism evidence="3 4">
    <name type="scientific">Anopheles gambiae</name>
    <name type="common">African malaria mosquito</name>
    <dbReference type="NCBI Taxonomy" id="7165"/>
    <lineage>
        <taxon>Eukaryota</taxon>
        <taxon>Metazoa</taxon>
        <taxon>Ecdysozoa</taxon>
        <taxon>Arthropoda</taxon>
        <taxon>Hexapoda</taxon>
        <taxon>Insecta</taxon>
        <taxon>Pterygota</taxon>
        <taxon>Neoptera</taxon>
        <taxon>Endopterygota</taxon>
        <taxon>Diptera</taxon>
        <taxon>Nematocera</taxon>
        <taxon>Culicoidea</taxon>
        <taxon>Culicidae</taxon>
        <taxon>Anophelinae</taxon>
        <taxon>Anopheles</taxon>
    </lineage>
</organism>
<keyword evidence="4" id="KW-1185">Reference proteome</keyword>
<name>A0A1S4GSC3_ANOGA</name>
<keyword evidence="1" id="KW-0175">Coiled coil</keyword>
<dbReference type="AlphaFoldDB" id="A0A1S4GSC3"/>
<feature type="compositionally biased region" description="Acidic residues" evidence="2">
    <location>
        <begin position="389"/>
        <end position="401"/>
    </location>
</feature>
<feature type="coiled-coil region" evidence="1">
    <location>
        <begin position="169"/>
        <end position="203"/>
    </location>
</feature>
<feature type="region of interest" description="Disordered" evidence="2">
    <location>
        <begin position="82"/>
        <end position="124"/>
    </location>
</feature>
<dbReference type="EnsemblMetazoa" id="AGAP006500-RA">
    <property type="protein sequence ID" value="AGAP006500-PA"/>
    <property type="gene ID" value="AGAP006500"/>
</dbReference>
<accession>A0A1S4GSC3</accession>
<dbReference type="VEuPathDB" id="VectorBase:AGAP006500"/>